<name>A0A6J4II84_9CHLR</name>
<protein>
    <submittedName>
        <fullName evidence="1">Uncharacterized protein</fullName>
    </submittedName>
</protein>
<proteinExistence type="predicted"/>
<reference evidence="1" key="1">
    <citation type="submission" date="2020-02" db="EMBL/GenBank/DDBJ databases">
        <authorList>
            <person name="Meier V. D."/>
        </authorList>
    </citation>
    <scope>NUCLEOTIDE SEQUENCE</scope>
    <source>
        <strain evidence="1">AVDCRST_MAG93</strain>
    </source>
</reference>
<evidence type="ECO:0000313" key="1">
    <source>
        <dbReference type="EMBL" id="CAA9251218.1"/>
    </source>
</evidence>
<gene>
    <name evidence="1" type="ORF">AVDCRST_MAG93-1767</name>
</gene>
<organism evidence="1">
    <name type="scientific">uncultured Chloroflexia bacterium</name>
    <dbReference type="NCBI Taxonomy" id="1672391"/>
    <lineage>
        <taxon>Bacteria</taxon>
        <taxon>Bacillati</taxon>
        <taxon>Chloroflexota</taxon>
        <taxon>Chloroflexia</taxon>
        <taxon>environmental samples</taxon>
    </lineage>
</organism>
<sequence>DHWRASTAGPGAITKGKICGRCSLLPVRATGTRTSPGGM</sequence>
<dbReference type="AlphaFoldDB" id="A0A6J4II84"/>
<feature type="non-terminal residue" evidence="1">
    <location>
        <position position="39"/>
    </location>
</feature>
<feature type="non-terminal residue" evidence="1">
    <location>
        <position position="1"/>
    </location>
</feature>
<dbReference type="EMBL" id="CADCTR010000597">
    <property type="protein sequence ID" value="CAA9251218.1"/>
    <property type="molecule type" value="Genomic_DNA"/>
</dbReference>
<accession>A0A6J4II84</accession>